<sequence length="121" mass="13901">MDCQICLQKYNGNSKNRIPRILKKCGHTMCHQCLKKQEEDDQIVCPFDRKVTRLRGGVKSLTKNFAILDLIGQEPAYPRKSKKHTEDSDGSEKKDSDDDDDDDEEEEGVRIQQPDSDEDSE</sequence>
<dbReference type="EMBL" id="CP092621">
    <property type="protein sequence ID" value="UMM15945.1"/>
    <property type="molecule type" value="Genomic_DNA"/>
</dbReference>
<feature type="region of interest" description="Disordered" evidence="5">
    <location>
        <begin position="72"/>
        <end position="121"/>
    </location>
</feature>
<dbReference type="PROSITE" id="PS00518">
    <property type="entry name" value="ZF_RING_1"/>
    <property type="match status" value="1"/>
</dbReference>
<reference evidence="7 8" key="1">
    <citation type="submission" date="2022-04" db="EMBL/GenBank/DDBJ databases">
        <title>Chromosome-level reference genomes for two strains of Caenorhabditis briggsae: an improved platform for comparative genomics.</title>
        <authorList>
            <person name="Stevens L."/>
            <person name="Andersen E."/>
        </authorList>
    </citation>
    <scope>NUCLEOTIDE SEQUENCE [LARGE SCALE GENOMIC DNA]</scope>
    <source>
        <strain evidence="7">VX34</strain>
        <tissue evidence="7">Whole-organism</tissue>
    </source>
</reference>
<evidence type="ECO:0000259" key="6">
    <source>
        <dbReference type="PROSITE" id="PS50089"/>
    </source>
</evidence>
<evidence type="ECO:0000256" key="4">
    <source>
        <dbReference type="PROSITE-ProRule" id="PRU00175"/>
    </source>
</evidence>
<organism evidence="7 8">
    <name type="scientific">Caenorhabditis briggsae</name>
    <dbReference type="NCBI Taxonomy" id="6238"/>
    <lineage>
        <taxon>Eukaryota</taxon>
        <taxon>Metazoa</taxon>
        <taxon>Ecdysozoa</taxon>
        <taxon>Nematoda</taxon>
        <taxon>Chromadorea</taxon>
        <taxon>Rhabditida</taxon>
        <taxon>Rhabditina</taxon>
        <taxon>Rhabditomorpha</taxon>
        <taxon>Rhabditoidea</taxon>
        <taxon>Rhabditidae</taxon>
        <taxon>Peloderinae</taxon>
        <taxon>Caenorhabditis</taxon>
    </lineage>
</organism>
<dbReference type="SMART" id="SM00184">
    <property type="entry name" value="RING"/>
    <property type="match status" value="1"/>
</dbReference>
<dbReference type="InterPro" id="IPR017907">
    <property type="entry name" value="Znf_RING_CS"/>
</dbReference>
<keyword evidence="3" id="KW-0862">Zinc</keyword>
<dbReference type="GO" id="GO:0008270">
    <property type="term" value="F:zinc ion binding"/>
    <property type="evidence" value="ECO:0007669"/>
    <property type="project" value="UniProtKB-KW"/>
</dbReference>
<dbReference type="InterPro" id="IPR052667">
    <property type="entry name" value="E3_ubiquitin-ligase_RING"/>
</dbReference>
<keyword evidence="1" id="KW-0479">Metal-binding</keyword>
<feature type="compositionally biased region" description="Acidic residues" evidence="5">
    <location>
        <begin position="97"/>
        <end position="107"/>
    </location>
</feature>
<dbReference type="Pfam" id="PF13445">
    <property type="entry name" value="zf-RING_UBOX"/>
    <property type="match status" value="1"/>
</dbReference>
<dbReference type="AlphaFoldDB" id="A0AAE9EAS4"/>
<accession>A0AAE9EAS4</accession>
<keyword evidence="8" id="KW-1185">Reference proteome</keyword>
<evidence type="ECO:0000313" key="8">
    <source>
        <dbReference type="Proteomes" id="UP000829354"/>
    </source>
</evidence>
<dbReference type="PROSITE" id="PS50089">
    <property type="entry name" value="ZF_RING_2"/>
    <property type="match status" value="1"/>
</dbReference>
<dbReference type="Gene3D" id="3.30.40.10">
    <property type="entry name" value="Zinc/RING finger domain, C3HC4 (zinc finger)"/>
    <property type="match status" value="1"/>
</dbReference>
<dbReference type="InterPro" id="IPR027370">
    <property type="entry name" value="Znf-RING_euk"/>
</dbReference>
<dbReference type="PANTHER" id="PTHR47156">
    <property type="entry name" value="PROTEIN CBG20824"/>
    <property type="match status" value="1"/>
</dbReference>
<dbReference type="Proteomes" id="UP000829354">
    <property type="component" value="Chromosome II"/>
</dbReference>
<dbReference type="PANTHER" id="PTHR47156:SF10">
    <property type="entry name" value="E3 UBIQUITIN-PROTEIN LIGASE TRIM-21-RELATED"/>
    <property type="match status" value="1"/>
</dbReference>
<keyword evidence="2 4" id="KW-0863">Zinc-finger</keyword>
<feature type="compositionally biased region" description="Basic and acidic residues" evidence="5">
    <location>
        <begin position="84"/>
        <end position="96"/>
    </location>
</feature>
<protein>
    <recommendedName>
        <fullName evidence="6">RING-type domain-containing protein</fullName>
    </recommendedName>
</protein>
<name>A0AAE9EAS4_CAEBR</name>
<evidence type="ECO:0000313" key="7">
    <source>
        <dbReference type="EMBL" id="UMM15945.1"/>
    </source>
</evidence>
<dbReference type="SUPFAM" id="SSF57850">
    <property type="entry name" value="RING/U-box"/>
    <property type="match status" value="1"/>
</dbReference>
<gene>
    <name evidence="7" type="ORF">L5515_013170</name>
</gene>
<dbReference type="InterPro" id="IPR013083">
    <property type="entry name" value="Znf_RING/FYVE/PHD"/>
</dbReference>
<feature type="domain" description="RING-type" evidence="6">
    <location>
        <begin position="3"/>
        <end position="49"/>
    </location>
</feature>
<evidence type="ECO:0000256" key="5">
    <source>
        <dbReference type="SAM" id="MobiDB-lite"/>
    </source>
</evidence>
<dbReference type="InterPro" id="IPR001841">
    <property type="entry name" value="Znf_RING"/>
</dbReference>
<evidence type="ECO:0000256" key="1">
    <source>
        <dbReference type="ARBA" id="ARBA00022723"/>
    </source>
</evidence>
<evidence type="ECO:0000256" key="2">
    <source>
        <dbReference type="ARBA" id="ARBA00022771"/>
    </source>
</evidence>
<proteinExistence type="predicted"/>
<evidence type="ECO:0000256" key="3">
    <source>
        <dbReference type="ARBA" id="ARBA00022833"/>
    </source>
</evidence>